<sequence>MVALHRHESIRRHDDGEHQETNFALRDNDQRDFTHARSIADIVQSGLPQCCAFIGRHGQALRLGTHAFGNPANACLVTRSYCKRDQ</sequence>
<organism evidence="2">
    <name type="scientific">Xanthomonas campestris pv. juglandis</name>
    <name type="common">Xanthomonas arboricola pv. juglandis</name>
    <dbReference type="NCBI Taxonomy" id="195709"/>
    <lineage>
        <taxon>Bacteria</taxon>
        <taxon>Pseudomonadati</taxon>
        <taxon>Pseudomonadota</taxon>
        <taxon>Gammaproteobacteria</taxon>
        <taxon>Lysobacterales</taxon>
        <taxon>Lysobacteraceae</taxon>
        <taxon>Xanthomonas</taxon>
    </lineage>
</organism>
<reference evidence="2 4" key="1">
    <citation type="submission" date="2020-07" db="EMBL/GenBank/DDBJ databases">
        <authorList>
            <person name="Teixeira M."/>
        </authorList>
    </citation>
    <scope>NUCLEOTIDE SEQUENCE</scope>
    <source>
        <strain evidence="3">3</strain>
        <strain evidence="2">Xanthomonas arboricola pv. juglandis CPBF 427</strain>
    </source>
</reference>
<protein>
    <submittedName>
        <fullName evidence="2">Uncharacterized protein</fullName>
    </submittedName>
</protein>
<name>A0A383SZZ1_XANCJ</name>
<accession>A0A383SZZ1</accession>
<dbReference type="EMBL" id="LR861807">
    <property type="protein sequence ID" value="CAD1797640.1"/>
    <property type="molecule type" value="Genomic_DNA"/>
</dbReference>
<evidence type="ECO:0000313" key="3">
    <source>
        <dbReference type="EMBL" id="CAD1797640.1"/>
    </source>
</evidence>
<dbReference type="Proteomes" id="UP000514411">
    <property type="component" value="Chromosome"/>
</dbReference>
<gene>
    <name evidence="3" type="ORF">XSP_004012</name>
    <name evidence="2" type="ORF">XSP_004044</name>
</gene>
<dbReference type="EMBL" id="LR824643">
    <property type="protein sequence ID" value="CAD0343878.1"/>
    <property type="molecule type" value="Genomic_DNA"/>
</dbReference>
<feature type="region of interest" description="Disordered" evidence="1">
    <location>
        <begin position="1"/>
        <end position="28"/>
    </location>
</feature>
<evidence type="ECO:0000313" key="4">
    <source>
        <dbReference type="Proteomes" id="UP000514411"/>
    </source>
</evidence>
<evidence type="ECO:0000313" key="2">
    <source>
        <dbReference type="EMBL" id="CAD0343878.1"/>
    </source>
</evidence>
<proteinExistence type="predicted"/>
<evidence type="ECO:0000256" key="1">
    <source>
        <dbReference type="SAM" id="MobiDB-lite"/>
    </source>
</evidence>
<dbReference type="RefSeq" id="WP_053054351.1">
    <property type="nucleotide sequence ID" value="NZ_HG999365.1"/>
</dbReference>
<dbReference type="AlphaFoldDB" id="A0A383SZZ1"/>